<dbReference type="NCBIfam" id="TIGR04131">
    <property type="entry name" value="Bac_Flav_CTERM"/>
    <property type="match status" value="1"/>
</dbReference>
<evidence type="ECO:0000313" key="4">
    <source>
        <dbReference type="Proteomes" id="UP001560573"/>
    </source>
</evidence>
<keyword evidence="1" id="KW-0732">Signal</keyword>
<dbReference type="Gene3D" id="2.60.40.10">
    <property type="entry name" value="Immunoglobulins"/>
    <property type="match status" value="2"/>
</dbReference>
<dbReference type="EMBL" id="JAULBC010000002">
    <property type="protein sequence ID" value="MEX6687795.1"/>
    <property type="molecule type" value="Genomic_DNA"/>
</dbReference>
<organism evidence="3 4">
    <name type="scientific">Danxiaibacter flavus</name>
    <dbReference type="NCBI Taxonomy" id="3049108"/>
    <lineage>
        <taxon>Bacteria</taxon>
        <taxon>Pseudomonadati</taxon>
        <taxon>Bacteroidota</taxon>
        <taxon>Chitinophagia</taxon>
        <taxon>Chitinophagales</taxon>
        <taxon>Chitinophagaceae</taxon>
        <taxon>Danxiaibacter</taxon>
    </lineage>
</organism>
<dbReference type="InterPro" id="IPR000601">
    <property type="entry name" value="PKD_dom"/>
</dbReference>
<protein>
    <submittedName>
        <fullName evidence="3">PKD domain-containing protein</fullName>
    </submittedName>
</protein>
<proteinExistence type="predicted"/>
<dbReference type="Pfam" id="PF13585">
    <property type="entry name" value="CHU_C"/>
    <property type="match status" value="1"/>
</dbReference>
<dbReference type="RefSeq" id="WP_369329198.1">
    <property type="nucleotide sequence ID" value="NZ_JAULBC010000002.1"/>
</dbReference>
<dbReference type="SMART" id="SM00089">
    <property type="entry name" value="PKD"/>
    <property type="match status" value="2"/>
</dbReference>
<dbReference type="InterPro" id="IPR026341">
    <property type="entry name" value="T9SS_type_B"/>
</dbReference>
<dbReference type="InterPro" id="IPR013783">
    <property type="entry name" value="Ig-like_fold"/>
</dbReference>
<dbReference type="SUPFAM" id="SSF49299">
    <property type="entry name" value="PKD domain"/>
    <property type="match status" value="2"/>
</dbReference>
<evidence type="ECO:0000259" key="2">
    <source>
        <dbReference type="PROSITE" id="PS50093"/>
    </source>
</evidence>
<evidence type="ECO:0000313" key="3">
    <source>
        <dbReference type="EMBL" id="MEX6687795.1"/>
    </source>
</evidence>
<feature type="signal peptide" evidence="1">
    <location>
        <begin position="1"/>
        <end position="20"/>
    </location>
</feature>
<gene>
    <name evidence="3" type="ORF">QTN47_09840</name>
</gene>
<feature type="domain" description="PKD" evidence="2">
    <location>
        <begin position="314"/>
        <end position="380"/>
    </location>
</feature>
<dbReference type="CDD" id="cd00146">
    <property type="entry name" value="PKD"/>
    <property type="match status" value="1"/>
</dbReference>
<dbReference type="Pfam" id="PF18911">
    <property type="entry name" value="PKD_4"/>
    <property type="match status" value="1"/>
</dbReference>
<dbReference type="InterPro" id="IPR035986">
    <property type="entry name" value="PKD_dom_sf"/>
</dbReference>
<sequence>MIRNLLLLLFCCFLLTNAFATHIAGGELFYEYMGPGATPGNSLYKVTMRLFRECSSTGQTLETESVTIGIYNGETMSEAATPVYLPRQGNISSIRANSNTIPCLSTPVDVCYQVGIFSADITLPDIPEGYILSWIRYSRQNSVNIANPSGAIFITSIPGTKMLPQGQHNSSPEFVMKDTVLVCRDNNFNLDFSAKDPDSDSLSYAFCTAYTGGNDRDPNPAPTAILSLTQIRYTSGFSGTSPLGSLVKIDPRTGKISGKAPAVAGGYVVNVCVTEWRNGVAINVHHKDFILKVGNCDFAAAMLPEKIMSCDSFTASFENGSLSSSILGYLWDFGDKNTTSDTSTNPTPTHTFKDTGIYAVKLIVYGKNGCVDSGVTNVYVYPGFTPNFTFRGSCYQSPFYFSDASVTRYGTVNSWDWDFGDLVATNDTSHLKNPAYLYPDTSTRTVTFTARTSKGCEKTITKAVVVRDRPDGYFAFRDTLICNIDTLQLIANTTAAISWQPSASNVILNPDSYTPLVFPKKDTWFVASLTENGCKGDDSVLVRVIDKVLLNLGPDTTICATDTIHFNPATNALYFNWAPLHAVSDPDIANPFAVPVSTSTTYQLHASVGKCFADDQIVVRTAPYPKAYAGLDTSICFGTSATLHGTVTGAYFSWNPPNLLLNPRSLNPQAAPTGTTSFILTVTDNAGCPKPVSDTMIINVIPQVRANAGRDTNIVAGQPLQLNATGGNTYYWSPSIGMNNPLIPNPVVTLGASYDSIRYRVRVSIEPPGCFAEDDIKVTIFKTAPDIFIPTAFTPNGDGRNDILRPVLAGMQRFNYFRIYNRWGQLLFSTTEQGAGWDGSFGSQEQPAGTYVFMAQGVDYQGKVIDKKGTVVLIR</sequence>
<evidence type="ECO:0000256" key="1">
    <source>
        <dbReference type="SAM" id="SignalP"/>
    </source>
</evidence>
<accession>A0ABV3ZE72</accession>
<dbReference type="PROSITE" id="PS50093">
    <property type="entry name" value="PKD"/>
    <property type="match status" value="2"/>
</dbReference>
<keyword evidence="4" id="KW-1185">Reference proteome</keyword>
<dbReference type="Proteomes" id="UP001560573">
    <property type="component" value="Unassembled WGS sequence"/>
</dbReference>
<comment type="caution">
    <text evidence="3">The sequence shown here is derived from an EMBL/GenBank/DDBJ whole genome shotgun (WGS) entry which is preliminary data.</text>
</comment>
<dbReference type="InterPro" id="IPR022409">
    <property type="entry name" value="PKD/Chitinase_dom"/>
</dbReference>
<reference evidence="3 4" key="1">
    <citation type="submission" date="2023-07" db="EMBL/GenBank/DDBJ databases">
        <authorList>
            <person name="Lian W.-H."/>
        </authorList>
    </citation>
    <scope>NUCLEOTIDE SEQUENCE [LARGE SCALE GENOMIC DNA]</scope>
    <source>
        <strain evidence="3 4">SYSU DXS3180</strain>
    </source>
</reference>
<feature type="domain" description="PKD" evidence="2">
    <location>
        <begin position="414"/>
        <end position="466"/>
    </location>
</feature>
<name>A0ABV3ZE72_9BACT</name>
<feature type="chain" id="PRO_5046475744" evidence="1">
    <location>
        <begin position="21"/>
        <end position="875"/>
    </location>
</feature>